<name>A0ACC3B1P4_9EURO</name>
<dbReference type="Proteomes" id="UP001177260">
    <property type="component" value="Unassembled WGS sequence"/>
</dbReference>
<organism evidence="1 2">
    <name type="scientific">Aspergillus melleus</name>
    <dbReference type="NCBI Taxonomy" id="138277"/>
    <lineage>
        <taxon>Eukaryota</taxon>
        <taxon>Fungi</taxon>
        <taxon>Dikarya</taxon>
        <taxon>Ascomycota</taxon>
        <taxon>Pezizomycotina</taxon>
        <taxon>Eurotiomycetes</taxon>
        <taxon>Eurotiomycetidae</taxon>
        <taxon>Eurotiales</taxon>
        <taxon>Aspergillaceae</taxon>
        <taxon>Aspergillus</taxon>
        <taxon>Aspergillus subgen. Circumdati</taxon>
    </lineage>
</organism>
<keyword evidence="2" id="KW-1185">Reference proteome</keyword>
<comment type="caution">
    <text evidence="1">The sequence shown here is derived from an EMBL/GenBank/DDBJ whole genome shotgun (WGS) entry which is preliminary data.</text>
</comment>
<reference evidence="1 2" key="1">
    <citation type="journal article" date="2023" name="ACS Omega">
        <title>Identification of the Neoaspergillic Acid Biosynthesis Gene Cluster by Establishing an In Vitro CRISPR-Ribonucleoprotein Genetic System in Aspergillus melleus.</title>
        <authorList>
            <person name="Yuan B."/>
            <person name="Grau M.F."/>
            <person name="Murata R.M."/>
            <person name="Torok T."/>
            <person name="Venkateswaran K."/>
            <person name="Stajich J.E."/>
            <person name="Wang C.C.C."/>
        </authorList>
    </citation>
    <scope>NUCLEOTIDE SEQUENCE [LARGE SCALE GENOMIC DNA]</scope>
    <source>
        <strain evidence="1 2">IMV 1140</strain>
    </source>
</reference>
<gene>
    <name evidence="1" type="ORF">N8T08_005831</name>
</gene>
<proteinExistence type="predicted"/>
<evidence type="ECO:0000313" key="1">
    <source>
        <dbReference type="EMBL" id="KAK1144167.1"/>
    </source>
</evidence>
<protein>
    <submittedName>
        <fullName evidence="1">Uncharacterized protein</fullName>
    </submittedName>
</protein>
<dbReference type="EMBL" id="JAOPJF010000033">
    <property type="protein sequence ID" value="KAK1144167.1"/>
    <property type="molecule type" value="Genomic_DNA"/>
</dbReference>
<accession>A0ACC3B1P4</accession>
<sequence length="75" mass="7847">MAGRVERLALGPAVINLAQYVAEYGPFDAVMGFSLGTALALTLLLNHEQLGLSVLLFGCAILLCGILPCGWSALE</sequence>
<evidence type="ECO:0000313" key="2">
    <source>
        <dbReference type="Proteomes" id="UP001177260"/>
    </source>
</evidence>